<evidence type="ECO:0000256" key="3">
    <source>
        <dbReference type="ARBA" id="ARBA00022771"/>
    </source>
</evidence>
<comment type="similarity">
    <text evidence="1">Belongs to the FLZ family.</text>
</comment>
<sequence length="98" mass="11444">MSRGLFFYNECEEQGCRQEAYVFDSCYLCARPFMSDSDMYMYKGNTPFCSEDCREEQIEFDKAREQKKKKKKQQSVRQSDSDQSCPSSDVRQGGIQVA</sequence>
<reference evidence="7" key="1">
    <citation type="submission" date="2021-01" db="UniProtKB">
        <authorList>
            <consortium name="EnsemblPlants"/>
        </authorList>
    </citation>
    <scope>IDENTIFICATION</scope>
</reference>
<proteinExistence type="inferred from homology"/>
<feature type="domain" description="FLZ-type" evidence="6">
    <location>
        <begin position="21"/>
        <end position="65"/>
    </location>
</feature>
<evidence type="ECO:0000256" key="2">
    <source>
        <dbReference type="ARBA" id="ARBA00022723"/>
    </source>
</evidence>
<dbReference type="Proteomes" id="UP000594263">
    <property type="component" value="Unplaced"/>
</dbReference>
<evidence type="ECO:0000256" key="1">
    <source>
        <dbReference type="ARBA" id="ARBA00009374"/>
    </source>
</evidence>
<dbReference type="InterPro" id="IPR044533">
    <property type="entry name" value="FLZ1/2/3"/>
</dbReference>
<dbReference type="InterPro" id="IPR007650">
    <property type="entry name" value="Zf-FLZ_dom"/>
</dbReference>
<accession>A0A7N0U699</accession>
<dbReference type="GO" id="GO:0008270">
    <property type="term" value="F:zinc ion binding"/>
    <property type="evidence" value="ECO:0007669"/>
    <property type="project" value="UniProtKB-KW"/>
</dbReference>
<dbReference type="Pfam" id="PF04570">
    <property type="entry name" value="zf-FLZ"/>
    <property type="match status" value="1"/>
</dbReference>
<name>A0A7N0U699_KALFE</name>
<dbReference type="AlphaFoldDB" id="A0A7N0U699"/>
<dbReference type="EnsemblPlants" id="Kaladp0055s0036.1.v1.1">
    <property type="protein sequence ID" value="Kaladp0055s0036.1.v1.1"/>
    <property type="gene ID" value="Kaladp0055s0036.v1.1"/>
</dbReference>
<keyword evidence="3" id="KW-0863">Zinc-finger</keyword>
<keyword evidence="3" id="KW-0862">Zinc</keyword>
<evidence type="ECO:0000313" key="8">
    <source>
        <dbReference type="Proteomes" id="UP000594263"/>
    </source>
</evidence>
<dbReference type="OMA" id="KGNTPFC"/>
<keyword evidence="2" id="KW-0479">Metal-binding</keyword>
<evidence type="ECO:0000256" key="5">
    <source>
        <dbReference type="SAM" id="MobiDB-lite"/>
    </source>
</evidence>
<dbReference type="Gramene" id="Kaladp0055s0036.1.v1.1">
    <property type="protein sequence ID" value="Kaladp0055s0036.1.v1.1"/>
    <property type="gene ID" value="Kaladp0055s0036.v1.1"/>
</dbReference>
<dbReference type="PROSITE" id="PS51795">
    <property type="entry name" value="ZF_FLZ"/>
    <property type="match status" value="1"/>
</dbReference>
<dbReference type="PANTHER" id="PTHR46057">
    <property type="entry name" value="FCS-LIKE ZINC FINGER 1-RELATED"/>
    <property type="match status" value="1"/>
</dbReference>
<protein>
    <recommendedName>
        <fullName evidence="6">FLZ-type domain-containing protein</fullName>
    </recommendedName>
</protein>
<feature type="zinc finger region" description="FLZ-type" evidence="4">
    <location>
        <begin position="21"/>
        <end position="65"/>
    </location>
</feature>
<evidence type="ECO:0000313" key="7">
    <source>
        <dbReference type="EnsemblPlants" id="Kaladp0055s0036.1.v1.1"/>
    </source>
</evidence>
<feature type="region of interest" description="Disordered" evidence="5">
    <location>
        <begin position="64"/>
        <end position="98"/>
    </location>
</feature>
<dbReference type="PANTHER" id="PTHR46057:SF13">
    <property type="entry name" value="FLZ-TYPE DOMAIN-CONTAINING PROTEIN"/>
    <property type="match status" value="1"/>
</dbReference>
<evidence type="ECO:0000259" key="6">
    <source>
        <dbReference type="PROSITE" id="PS51795"/>
    </source>
</evidence>
<keyword evidence="8" id="KW-1185">Reference proteome</keyword>
<organism evidence="7 8">
    <name type="scientific">Kalanchoe fedtschenkoi</name>
    <name type="common">Lavender scallops</name>
    <name type="synonym">South American air plant</name>
    <dbReference type="NCBI Taxonomy" id="63787"/>
    <lineage>
        <taxon>Eukaryota</taxon>
        <taxon>Viridiplantae</taxon>
        <taxon>Streptophyta</taxon>
        <taxon>Embryophyta</taxon>
        <taxon>Tracheophyta</taxon>
        <taxon>Spermatophyta</taxon>
        <taxon>Magnoliopsida</taxon>
        <taxon>eudicotyledons</taxon>
        <taxon>Gunneridae</taxon>
        <taxon>Pentapetalae</taxon>
        <taxon>Saxifragales</taxon>
        <taxon>Crassulaceae</taxon>
        <taxon>Kalanchoe</taxon>
    </lineage>
</organism>
<feature type="compositionally biased region" description="Basic residues" evidence="5">
    <location>
        <begin position="65"/>
        <end position="74"/>
    </location>
</feature>
<evidence type="ECO:0000256" key="4">
    <source>
        <dbReference type="PROSITE-ProRule" id="PRU01131"/>
    </source>
</evidence>